<dbReference type="KEGG" id="sih:SiH_0539"/>
<feature type="domain" description="Methyltransferase FkbM" evidence="1">
    <location>
        <begin position="141"/>
        <end position="271"/>
    </location>
</feature>
<dbReference type="EMBL" id="CP002426">
    <property type="protein sequence ID" value="ADX81902.1"/>
    <property type="molecule type" value="Genomic_DNA"/>
</dbReference>
<reference evidence="2 3" key="1">
    <citation type="journal article" date="2011" name="J. Bacteriol.">
        <title>Genome analyses of icelandic strains of Sulfolobus islandicus, model organisms for genetic and virus-host interaction studies.</title>
        <authorList>
            <person name="Guo L."/>
            <person name="Brugger K."/>
            <person name="Liu C."/>
            <person name="Shah S.A."/>
            <person name="Zheng H."/>
            <person name="Zhu Y."/>
            <person name="Wang S."/>
            <person name="Lillestol R.K."/>
            <person name="Chen L."/>
            <person name="Frank J."/>
            <person name="Prangishvili D."/>
            <person name="Paulin L."/>
            <person name="She Q."/>
            <person name="Huang L."/>
            <person name="Garrett R.A."/>
        </authorList>
    </citation>
    <scope>NUCLEOTIDE SEQUENCE [LARGE SCALE GENOMIC DNA]</scope>
    <source>
        <strain evidence="2 3">HVE10/4</strain>
    </source>
</reference>
<evidence type="ECO:0000313" key="3">
    <source>
        <dbReference type="Proteomes" id="UP000006395"/>
    </source>
</evidence>
<sequence>MKDFVSMVSKINNFRKIFANWISILIKLYNGEKLIRVTLRDKSDGICTKDCIIAIVNLVSKFNFSPLKFHFKEGRLYYDNSPIVIDTFSSVMISAGSFIKEGNLWKNNKYKVKFIDAITTGLFENFYIEQYNTEIQGDVIDIGASIGDSAIYFALKGASHVYAFEPLPAVYKIALQNIKLNNLEDKITLINAAVGSKEGTVKVPSSINIQESEGYSITNHGDVEVPLLSFNNIKKIAKDPDLLKIDCEGCEADIIFSTELDFNKIFVESHECVQQFHSPCCKRLYKVKNALTHLSIVTLLALCGKCLSILASLNFKLLNICSTRFLLPKVSCSWLTPSVESILYQGPPS</sequence>
<dbReference type="PANTHER" id="PTHR34203:SF15">
    <property type="entry name" value="SLL1173 PROTEIN"/>
    <property type="match status" value="1"/>
</dbReference>
<proteinExistence type="predicted"/>
<dbReference type="Pfam" id="PF05050">
    <property type="entry name" value="Methyltransf_21"/>
    <property type="match status" value="1"/>
</dbReference>
<gene>
    <name evidence="2" type="ordered locus">SiH_0539</name>
</gene>
<dbReference type="Proteomes" id="UP000006395">
    <property type="component" value="Chromosome"/>
</dbReference>
<dbReference type="SUPFAM" id="SSF53335">
    <property type="entry name" value="S-adenosyl-L-methionine-dependent methyltransferases"/>
    <property type="match status" value="1"/>
</dbReference>
<dbReference type="HOGENOM" id="CLU_063181_0_0_2"/>
<evidence type="ECO:0000313" key="2">
    <source>
        <dbReference type="EMBL" id="ADX81902.1"/>
    </source>
</evidence>
<dbReference type="InterPro" id="IPR029063">
    <property type="entry name" value="SAM-dependent_MTases_sf"/>
</dbReference>
<dbReference type="CDD" id="cd02440">
    <property type="entry name" value="AdoMet_MTases"/>
    <property type="match status" value="1"/>
</dbReference>
<dbReference type="Gene3D" id="3.40.50.150">
    <property type="entry name" value="Vaccinia Virus protein VP39"/>
    <property type="match status" value="1"/>
</dbReference>
<dbReference type="AlphaFoldDB" id="F0NNE4"/>
<name>F0NNE4_SACI0</name>
<protein>
    <recommendedName>
        <fullName evidence="1">Methyltransferase FkbM domain-containing protein</fullName>
    </recommendedName>
</protein>
<evidence type="ECO:0000259" key="1">
    <source>
        <dbReference type="Pfam" id="PF05050"/>
    </source>
</evidence>
<dbReference type="InterPro" id="IPR006342">
    <property type="entry name" value="FkbM_mtfrase"/>
</dbReference>
<dbReference type="PANTHER" id="PTHR34203">
    <property type="entry name" value="METHYLTRANSFERASE, FKBM FAMILY PROTEIN"/>
    <property type="match status" value="1"/>
</dbReference>
<organism evidence="2 3">
    <name type="scientific">Saccharolobus islandicus (strain HVE10/4)</name>
    <name type="common">Sulfolobus islandicus</name>
    <dbReference type="NCBI Taxonomy" id="930943"/>
    <lineage>
        <taxon>Archaea</taxon>
        <taxon>Thermoproteota</taxon>
        <taxon>Thermoprotei</taxon>
        <taxon>Sulfolobales</taxon>
        <taxon>Sulfolobaceae</taxon>
        <taxon>Saccharolobus</taxon>
    </lineage>
</organism>
<accession>F0NNE4</accession>
<dbReference type="InterPro" id="IPR052514">
    <property type="entry name" value="SAM-dependent_MTase"/>
</dbReference>
<keyword evidence="3" id="KW-1185">Reference proteome</keyword>
<dbReference type="NCBIfam" id="TIGR01444">
    <property type="entry name" value="fkbM_fam"/>
    <property type="match status" value="1"/>
</dbReference>